<dbReference type="eggNOG" id="ENOG502T8CJ">
    <property type="taxonomic scope" value="Eukaryota"/>
</dbReference>
<dbReference type="VEuPathDB" id="VectorBase:CPIJ001951"/>
<evidence type="ECO:0000256" key="1">
    <source>
        <dbReference type="SAM" id="SignalP"/>
    </source>
</evidence>
<reference evidence="2" key="1">
    <citation type="submission" date="2007-03" db="EMBL/GenBank/DDBJ databases">
        <title>Annotation of Culex pipiens quinquefasciatus.</title>
        <authorList>
            <consortium name="The Broad Institute Genome Sequencing Platform"/>
            <person name="Atkinson P.W."/>
            <person name="Hemingway J."/>
            <person name="Christensen B.M."/>
            <person name="Higgs S."/>
            <person name="Kodira C."/>
            <person name="Hannick L."/>
            <person name="Megy K."/>
            <person name="O'Leary S."/>
            <person name="Pearson M."/>
            <person name="Haas B.J."/>
            <person name="Mauceli E."/>
            <person name="Wortman J.R."/>
            <person name="Lee N.H."/>
            <person name="Guigo R."/>
            <person name="Stanke M."/>
            <person name="Alvarado L."/>
            <person name="Amedeo P."/>
            <person name="Antoine C.H."/>
            <person name="Arensburger P."/>
            <person name="Bidwell S.L."/>
            <person name="Crawford M."/>
            <person name="Camaro F."/>
            <person name="Devon K."/>
            <person name="Engels R."/>
            <person name="Hammond M."/>
            <person name="Howarth C."/>
            <person name="Koehrsen M."/>
            <person name="Lawson D."/>
            <person name="Montgomery P."/>
            <person name="Nene V."/>
            <person name="Nusbaum C."/>
            <person name="Puiu D."/>
            <person name="Romero-Severson J."/>
            <person name="Severson D.W."/>
            <person name="Shumway M."/>
            <person name="Sisk P."/>
            <person name="Stolte C."/>
            <person name="Zeng Q."/>
            <person name="Eisenstadt E."/>
            <person name="Fraser-Liggett C."/>
            <person name="Strausberg R."/>
            <person name="Galagan J."/>
            <person name="Birren B."/>
            <person name="Collins F.H."/>
        </authorList>
    </citation>
    <scope>NUCLEOTIDE SEQUENCE [LARGE SCALE GENOMIC DNA]</scope>
    <source>
        <strain evidence="2">JHB</strain>
    </source>
</reference>
<dbReference type="HOGENOM" id="CLU_1483397_0_0_1"/>
<evidence type="ECO:0000313" key="4">
    <source>
        <dbReference type="Proteomes" id="UP000002320"/>
    </source>
</evidence>
<evidence type="ECO:0000313" key="3">
    <source>
        <dbReference type="EnsemblMetazoa" id="CPIJ001951-PA"/>
    </source>
</evidence>
<keyword evidence="4" id="KW-1185">Reference proteome</keyword>
<sequence length="181" mass="20765">MKALIFVPIWISNVQQIWAAVAIDFHEDLRECGNGLPMPDVNMALFSVLPQEDGTMVLNGTVKIIKDYGNPTRWRMYSERLEQGKWHPGIVSRDIPNICAVLQVPTEAWYQFTKHLRQKQCPFKAGYTEHVVDLNIGNVAAAFDTPPQFIGDWRIYHEITTLRNGRFVKQCYMVPTTISEV</sequence>
<name>B0W4U4_CULQU</name>
<feature type="signal peptide" evidence="1">
    <location>
        <begin position="1"/>
        <end position="19"/>
    </location>
</feature>
<protein>
    <recommendedName>
        <fullName evidence="5">MD-2-related lipid-recognition domain-containing protein</fullName>
    </recommendedName>
</protein>
<dbReference type="InParanoid" id="B0W4U4"/>
<dbReference type="EMBL" id="DS231839">
    <property type="protein sequence ID" value="EDS34282.1"/>
    <property type="molecule type" value="Genomic_DNA"/>
</dbReference>
<reference evidence="3" key="2">
    <citation type="submission" date="2020-05" db="UniProtKB">
        <authorList>
            <consortium name="EnsemblMetazoa"/>
        </authorList>
    </citation>
    <scope>IDENTIFICATION</scope>
    <source>
        <strain evidence="3">JHB</strain>
    </source>
</reference>
<evidence type="ECO:0000313" key="2">
    <source>
        <dbReference type="EMBL" id="EDS34282.1"/>
    </source>
</evidence>
<gene>
    <name evidence="3" type="primary">6033253</name>
    <name evidence="2" type="ORF">CpipJ_CPIJ001951</name>
</gene>
<dbReference type="AlphaFoldDB" id="B0W4U4"/>
<accession>B0W4U4</accession>
<dbReference type="KEGG" id="cqu:CpipJ_CPIJ001951"/>
<evidence type="ECO:0008006" key="5">
    <source>
        <dbReference type="Google" id="ProtNLM"/>
    </source>
</evidence>
<feature type="chain" id="PRO_5014566465" description="MD-2-related lipid-recognition domain-containing protein" evidence="1">
    <location>
        <begin position="20"/>
        <end position="181"/>
    </location>
</feature>
<proteinExistence type="predicted"/>
<dbReference type="VEuPathDB" id="VectorBase:CQUJHB004971"/>
<keyword evidence="1" id="KW-0732">Signal</keyword>
<dbReference type="EnsemblMetazoa" id="CPIJ001951-RA">
    <property type="protein sequence ID" value="CPIJ001951-PA"/>
    <property type="gene ID" value="CPIJ001951"/>
</dbReference>
<dbReference type="Proteomes" id="UP000002320">
    <property type="component" value="Unassembled WGS sequence"/>
</dbReference>
<organism>
    <name type="scientific">Culex quinquefasciatus</name>
    <name type="common">Southern house mosquito</name>
    <name type="synonym">Culex pungens</name>
    <dbReference type="NCBI Taxonomy" id="7176"/>
    <lineage>
        <taxon>Eukaryota</taxon>
        <taxon>Metazoa</taxon>
        <taxon>Ecdysozoa</taxon>
        <taxon>Arthropoda</taxon>
        <taxon>Hexapoda</taxon>
        <taxon>Insecta</taxon>
        <taxon>Pterygota</taxon>
        <taxon>Neoptera</taxon>
        <taxon>Endopterygota</taxon>
        <taxon>Diptera</taxon>
        <taxon>Nematocera</taxon>
        <taxon>Culicoidea</taxon>
        <taxon>Culicidae</taxon>
        <taxon>Culicinae</taxon>
        <taxon>Culicini</taxon>
        <taxon>Culex</taxon>
        <taxon>Culex</taxon>
    </lineage>
</organism>